<dbReference type="RefSeq" id="WP_061928776.1">
    <property type="nucleotide sequence ID" value="NZ_JABCQN010000010.1"/>
</dbReference>
<keyword evidence="3" id="KW-0804">Transcription</keyword>
<dbReference type="Proteomes" id="UP000661006">
    <property type="component" value="Unassembled WGS sequence"/>
</dbReference>
<dbReference type="PROSITE" id="PS01124">
    <property type="entry name" value="HTH_ARAC_FAMILY_2"/>
    <property type="match status" value="1"/>
</dbReference>
<name>A0A9Q2FQX8_GLUJA</name>
<dbReference type="CDD" id="cd06976">
    <property type="entry name" value="cupin_MtlR-like_N"/>
    <property type="match status" value="1"/>
</dbReference>
<evidence type="ECO:0000313" key="6">
    <source>
        <dbReference type="Proteomes" id="UP000661006"/>
    </source>
</evidence>
<dbReference type="InterPro" id="IPR018062">
    <property type="entry name" value="HTH_AraC-typ_CS"/>
</dbReference>
<proteinExistence type="predicted"/>
<dbReference type="GO" id="GO:0043565">
    <property type="term" value="F:sequence-specific DNA binding"/>
    <property type="evidence" value="ECO:0007669"/>
    <property type="project" value="InterPro"/>
</dbReference>
<dbReference type="InterPro" id="IPR018060">
    <property type="entry name" value="HTH_AraC"/>
</dbReference>
<dbReference type="EMBL" id="JABCQN010000010">
    <property type="protein sequence ID" value="MBF0871972.1"/>
    <property type="molecule type" value="Genomic_DNA"/>
</dbReference>
<dbReference type="InterPro" id="IPR009057">
    <property type="entry name" value="Homeodomain-like_sf"/>
</dbReference>
<dbReference type="GeneID" id="81475838"/>
<dbReference type="AlphaFoldDB" id="A0A9Q2FQX8"/>
<evidence type="ECO:0000313" key="5">
    <source>
        <dbReference type="EMBL" id="MBF0871972.1"/>
    </source>
</evidence>
<organism evidence="5 6">
    <name type="scientific">Gluconobacter japonicus</name>
    <dbReference type="NCBI Taxonomy" id="376620"/>
    <lineage>
        <taxon>Bacteria</taxon>
        <taxon>Pseudomonadati</taxon>
        <taxon>Pseudomonadota</taxon>
        <taxon>Alphaproteobacteria</taxon>
        <taxon>Acetobacterales</taxon>
        <taxon>Acetobacteraceae</taxon>
        <taxon>Gluconobacter</taxon>
    </lineage>
</organism>
<evidence type="ECO:0000256" key="3">
    <source>
        <dbReference type="ARBA" id="ARBA00023163"/>
    </source>
</evidence>
<dbReference type="SMART" id="SM00342">
    <property type="entry name" value="HTH_ARAC"/>
    <property type="match status" value="1"/>
</dbReference>
<dbReference type="Gene3D" id="1.10.10.60">
    <property type="entry name" value="Homeodomain-like"/>
    <property type="match status" value="2"/>
</dbReference>
<sequence length="337" mass="36730">MSVTQKLPKQGPFSPIASRASALGMVSSLKAKAPVSEGNTRPVYETIHAEPNTSFRWHQHDYPGPLARWNHHPEYELHLITQSEGRAIIGDHIGSFGPRQLVLVGPDLPHGWFSPLKPGEVLTGRDVVIQFSAKWIESLMALCPELGGLRNLLQASTLGVEFTGPEALGLGEKLEAIGTFQGAGKLAACLDLLATLTSAPFRTLSLKGETKALNSPEMQRMSGVITSLMAMDPSEIRHDHLAQDLGLCASTFSRQFRAATGDTFMSFLHRLRVCHACHLLASSPLSITEIGAASGFNNLSNFNRIFLRLRGCTPRDYRRHAREMTALSPADAADFLN</sequence>
<evidence type="ECO:0000256" key="2">
    <source>
        <dbReference type="ARBA" id="ARBA00023125"/>
    </source>
</evidence>
<gene>
    <name evidence="5" type="ORF">HKD32_14170</name>
</gene>
<dbReference type="PANTHER" id="PTHR43280">
    <property type="entry name" value="ARAC-FAMILY TRANSCRIPTIONAL REGULATOR"/>
    <property type="match status" value="1"/>
</dbReference>
<comment type="caution">
    <text evidence="5">The sequence shown here is derived from an EMBL/GenBank/DDBJ whole genome shotgun (WGS) entry which is preliminary data.</text>
</comment>
<dbReference type="GO" id="GO:0003700">
    <property type="term" value="F:DNA-binding transcription factor activity"/>
    <property type="evidence" value="ECO:0007669"/>
    <property type="project" value="InterPro"/>
</dbReference>
<feature type="domain" description="HTH araC/xylS-type" evidence="4">
    <location>
        <begin position="219"/>
        <end position="320"/>
    </location>
</feature>
<reference evidence="5" key="2">
    <citation type="submission" date="2020-11" db="EMBL/GenBank/DDBJ databases">
        <title>Description of novel Gluconobacter species.</title>
        <authorList>
            <person name="Cleenwerck I."/>
            <person name="Cnockaert M."/>
            <person name="Borremans W."/>
            <person name="Wieme A.D."/>
            <person name="De Vuyst L."/>
            <person name="Vandamme P."/>
        </authorList>
    </citation>
    <scope>NUCLEOTIDE SEQUENCE</scope>
    <source>
        <strain evidence="5">R71697</strain>
    </source>
</reference>
<evidence type="ECO:0000256" key="1">
    <source>
        <dbReference type="ARBA" id="ARBA00023015"/>
    </source>
</evidence>
<dbReference type="PANTHER" id="PTHR43280:SF27">
    <property type="entry name" value="TRANSCRIPTIONAL REGULATOR MTLR"/>
    <property type="match status" value="1"/>
</dbReference>
<protein>
    <submittedName>
        <fullName evidence="5">AraC family transcriptional regulator</fullName>
    </submittedName>
</protein>
<dbReference type="PROSITE" id="PS00041">
    <property type="entry name" value="HTH_ARAC_FAMILY_1"/>
    <property type="match status" value="1"/>
</dbReference>
<evidence type="ECO:0000259" key="4">
    <source>
        <dbReference type="PROSITE" id="PS01124"/>
    </source>
</evidence>
<reference evidence="5" key="1">
    <citation type="submission" date="2020-04" db="EMBL/GenBank/DDBJ databases">
        <authorList>
            <person name="Sombolestani A."/>
        </authorList>
    </citation>
    <scope>NUCLEOTIDE SEQUENCE</scope>
    <source>
        <strain evidence="5">R71697</strain>
    </source>
</reference>
<accession>A0A9Q2FQX8</accession>
<dbReference type="Pfam" id="PF12833">
    <property type="entry name" value="HTH_18"/>
    <property type="match status" value="1"/>
</dbReference>
<keyword evidence="1" id="KW-0805">Transcription regulation</keyword>
<dbReference type="SUPFAM" id="SSF46689">
    <property type="entry name" value="Homeodomain-like"/>
    <property type="match status" value="1"/>
</dbReference>
<keyword evidence="2" id="KW-0238">DNA-binding</keyword>